<dbReference type="AlphaFoldDB" id="A0A1P8WSB2"/>
<sequence>MVFCLLCMPCFGIPLAVVRVLNTGEILFPVEAEEECVVADASQRIRRAPFSLGRPVLRRSPIRRTPTLSIPAICVVAGHRLANGLLAPMLR</sequence>
<evidence type="ECO:0000313" key="2">
    <source>
        <dbReference type="Proteomes" id="UP000187735"/>
    </source>
</evidence>
<reference evidence="1 2" key="1">
    <citation type="journal article" date="2016" name="Front. Microbiol.">
        <title>Fuerstia marisgermanicae gen. nov., sp. nov., an Unusual Member of the Phylum Planctomycetes from the German Wadden Sea.</title>
        <authorList>
            <person name="Kohn T."/>
            <person name="Heuer A."/>
            <person name="Jogler M."/>
            <person name="Vollmers J."/>
            <person name="Boedeker C."/>
            <person name="Bunk B."/>
            <person name="Rast P."/>
            <person name="Borchert D."/>
            <person name="Glockner I."/>
            <person name="Freese H.M."/>
            <person name="Klenk H.P."/>
            <person name="Overmann J."/>
            <person name="Kaster A.K."/>
            <person name="Rohde M."/>
            <person name="Wiegand S."/>
            <person name="Jogler C."/>
        </authorList>
    </citation>
    <scope>NUCLEOTIDE SEQUENCE [LARGE SCALE GENOMIC DNA]</scope>
    <source>
        <strain evidence="1 2">NH11</strain>
    </source>
</reference>
<dbReference type="Proteomes" id="UP000187735">
    <property type="component" value="Chromosome"/>
</dbReference>
<name>A0A1P8WSB2_9PLAN</name>
<keyword evidence="2" id="KW-1185">Reference proteome</keyword>
<protein>
    <submittedName>
        <fullName evidence="1">Uncharacterized protein</fullName>
    </submittedName>
</protein>
<organism evidence="1 2">
    <name type="scientific">Fuerstiella marisgermanici</name>
    <dbReference type="NCBI Taxonomy" id="1891926"/>
    <lineage>
        <taxon>Bacteria</taxon>
        <taxon>Pseudomonadati</taxon>
        <taxon>Planctomycetota</taxon>
        <taxon>Planctomycetia</taxon>
        <taxon>Planctomycetales</taxon>
        <taxon>Planctomycetaceae</taxon>
        <taxon>Fuerstiella</taxon>
    </lineage>
</organism>
<accession>A0A1P8WSB2</accession>
<evidence type="ECO:0000313" key="1">
    <source>
        <dbReference type="EMBL" id="APZ96944.1"/>
    </source>
</evidence>
<gene>
    <name evidence="1" type="ORF">Fuma_06620</name>
</gene>
<dbReference type="KEGG" id="fmr:Fuma_06620"/>
<dbReference type="EMBL" id="CP017641">
    <property type="protein sequence ID" value="APZ96944.1"/>
    <property type="molecule type" value="Genomic_DNA"/>
</dbReference>
<proteinExistence type="predicted"/>